<protein>
    <submittedName>
        <fullName evidence="1">Uncharacterized protein</fullName>
    </submittedName>
</protein>
<evidence type="ECO:0000313" key="1">
    <source>
        <dbReference type="EMBL" id="KAJ5135383.1"/>
    </source>
</evidence>
<evidence type="ECO:0000313" key="2">
    <source>
        <dbReference type="Proteomes" id="UP001149079"/>
    </source>
</evidence>
<sequence length="183" mass="20533">MVRDEMARWLASGVLTFDELLHLQTQVGTTIEFLYPPYAGSRKEPDFMIRPDNRRLPTLVMESGWSESFPRLLGDLNLWLVGGAGAVNATIILQWQTITGTNRVGGMAELYTPDVNGTPVMRQRELVFPAPPQSQTQEFRLTRRMLFTSTFPGRNPDDVITLKLDRLRVVATEGLSLMGLVPA</sequence>
<keyword evidence="2" id="KW-1185">Reference proteome</keyword>
<proteinExistence type="predicted"/>
<dbReference type="GeneID" id="81404575"/>
<name>A0A9W9H234_9EURO</name>
<dbReference type="OrthoDB" id="4368470at2759"/>
<reference evidence="1" key="1">
    <citation type="submission" date="2022-11" db="EMBL/GenBank/DDBJ databases">
        <authorList>
            <person name="Petersen C."/>
        </authorList>
    </citation>
    <scope>NUCLEOTIDE SEQUENCE</scope>
    <source>
        <strain evidence="1">IBT 22155</strain>
    </source>
</reference>
<comment type="caution">
    <text evidence="1">The sequence shown here is derived from an EMBL/GenBank/DDBJ whole genome shotgun (WGS) entry which is preliminary data.</text>
</comment>
<reference evidence="1" key="2">
    <citation type="journal article" date="2023" name="IMA Fungus">
        <title>Comparative genomic study of the Penicillium genus elucidates a diverse pangenome and 15 lateral gene transfer events.</title>
        <authorList>
            <person name="Petersen C."/>
            <person name="Sorensen T."/>
            <person name="Nielsen M.R."/>
            <person name="Sondergaard T.E."/>
            <person name="Sorensen J.L."/>
            <person name="Fitzpatrick D.A."/>
            <person name="Frisvad J.C."/>
            <person name="Nielsen K.L."/>
        </authorList>
    </citation>
    <scope>NUCLEOTIDE SEQUENCE</scope>
    <source>
        <strain evidence="1">IBT 22155</strain>
    </source>
</reference>
<gene>
    <name evidence="1" type="ORF">N7515_004661</name>
</gene>
<dbReference type="EMBL" id="JAPQKL010000004">
    <property type="protein sequence ID" value="KAJ5135383.1"/>
    <property type="molecule type" value="Genomic_DNA"/>
</dbReference>
<organism evidence="1 2">
    <name type="scientific">Penicillium bovifimosum</name>
    <dbReference type="NCBI Taxonomy" id="126998"/>
    <lineage>
        <taxon>Eukaryota</taxon>
        <taxon>Fungi</taxon>
        <taxon>Dikarya</taxon>
        <taxon>Ascomycota</taxon>
        <taxon>Pezizomycotina</taxon>
        <taxon>Eurotiomycetes</taxon>
        <taxon>Eurotiomycetidae</taxon>
        <taxon>Eurotiales</taxon>
        <taxon>Aspergillaceae</taxon>
        <taxon>Penicillium</taxon>
    </lineage>
</organism>
<dbReference type="AlphaFoldDB" id="A0A9W9H234"/>
<dbReference type="RefSeq" id="XP_056522355.1">
    <property type="nucleotide sequence ID" value="XM_056665405.1"/>
</dbReference>
<dbReference type="Proteomes" id="UP001149079">
    <property type="component" value="Unassembled WGS sequence"/>
</dbReference>
<accession>A0A9W9H234</accession>